<evidence type="ECO:0000313" key="3">
    <source>
        <dbReference type="EMBL" id="KAK7440760.1"/>
    </source>
</evidence>
<evidence type="ECO:0000313" key="5">
    <source>
        <dbReference type="Proteomes" id="UP001498398"/>
    </source>
</evidence>
<comment type="caution">
    <text evidence="4">The sequence shown here is derived from an EMBL/GenBank/DDBJ whole genome shotgun (WGS) entry which is preliminary data.</text>
</comment>
<sequence length="101" mass="11658">MDFSRHGRYQHKNLPSSSGPFSFAFLYLNHNVLQSIPPEISKLHHLELLDLSGNALESLPPELGMLVNLKELYIFDNRIQSPFRARHPPSTPDLGYRRKFT</sequence>
<accession>A0ABR1J3L1</accession>
<dbReference type="Gene3D" id="3.80.10.10">
    <property type="entry name" value="Ribonuclease Inhibitor"/>
    <property type="match status" value="1"/>
</dbReference>
<evidence type="ECO:0000313" key="4">
    <source>
        <dbReference type="EMBL" id="KAK7448914.1"/>
    </source>
</evidence>
<keyword evidence="2" id="KW-0677">Repeat</keyword>
<dbReference type="PANTHER" id="PTHR48051">
    <property type="match status" value="1"/>
</dbReference>
<dbReference type="Pfam" id="PF13855">
    <property type="entry name" value="LRR_8"/>
    <property type="match status" value="1"/>
</dbReference>
<keyword evidence="4" id="KW-0378">Hydrolase</keyword>
<dbReference type="SUPFAM" id="SSF52075">
    <property type="entry name" value="Outer arm dynein light chain 1"/>
    <property type="match status" value="1"/>
</dbReference>
<keyword evidence="5" id="KW-1185">Reference proteome</keyword>
<evidence type="ECO:0000256" key="1">
    <source>
        <dbReference type="ARBA" id="ARBA00022614"/>
    </source>
</evidence>
<protein>
    <submittedName>
        <fullName evidence="4">Glucose-repressible alcohol dehydrogenase transcriptional effector</fullName>
        <ecNumber evidence="4">3.1.13.4</ecNumber>
    </submittedName>
</protein>
<dbReference type="PROSITE" id="PS51450">
    <property type="entry name" value="LRR"/>
    <property type="match status" value="1"/>
</dbReference>
<keyword evidence="1" id="KW-0433">Leucine-rich repeat</keyword>
<dbReference type="InterPro" id="IPR001611">
    <property type="entry name" value="Leu-rich_rpt"/>
</dbReference>
<evidence type="ECO:0000256" key="2">
    <source>
        <dbReference type="ARBA" id="ARBA00022737"/>
    </source>
</evidence>
<dbReference type="InterPro" id="IPR032675">
    <property type="entry name" value="LRR_dom_sf"/>
</dbReference>
<dbReference type="EMBL" id="JBANRG010000066">
    <property type="protein sequence ID" value="KAK7440760.1"/>
    <property type="molecule type" value="Genomic_DNA"/>
</dbReference>
<dbReference type="InterPro" id="IPR050216">
    <property type="entry name" value="LRR_domain-containing"/>
</dbReference>
<dbReference type="PANTHER" id="PTHR48051:SF54">
    <property type="entry name" value="LEUCINE-RICH REPEAT-CONTAINING PROTEIN"/>
    <property type="match status" value="1"/>
</dbReference>
<dbReference type="EC" id="3.1.13.4" evidence="4"/>
<proteinExistence type="predicted"/>
<dbReference type="EMBL" id="JBANRG010000037">
    <property type="protein sequence ID" value="KAK7448914.1"/>
    <property type="molecule type" value="Genomic_DNA"/>
</dbReference>
<organism evidence="4 5">
    <name type="scientific">Marasmiellus scandens</name>
    <dbReference type="NCBI Taxonomy" id="2682957"/>
    <lineage>
        <taxon>Eukaryota</taxon>
        <taxon>Fungi</taxon>
        <taxon>Dikarya</taxon>
        <taxon>Basidiomycota</taxon>
        <taxon>Agaricomycotina</taxon>
        <taxon>Agaricomycetes</taxon>
        <taxon>Agaricomycetidae</taxon>
        <taxon>Agaricales</taxon>
        <taxon>Marasmiineae</taxon>
        <taxon>Omphalotaceae</taxon>
        <taxon>Marasmiellus</taxon>
    </lineage>
</organism>
<dbReference type="Proteomes" id="UP001498398">
    <property type="component" value="Unassembled WGS sequence"/>
</dbReference>
<name>A0ABR1J3L1_9AGAR</name>
<reference evidence="4 5" key="1">
    <citation type="submission" date="2024-01" db="EMBL/GenBank/DDBJ databases">
        <title>A draft genome for the cacao thread blight pathogen Marasmiellus scandens.</title>
        <authorList>
            <person name="Baruah I.K."/>
            <person name="Leung J."/>
            <person name="Bukari Y."/>
            <person name="Amoako-Attah I."/>
            <person name="Meinhardt L.W."/>
            <person name="Bailey B.A."/>
            <person name="Cohen S.P."/>
        </authorList>
    </citation>
    <scope>NUCLEOTIDE SEQUENCE [LARGE SCALE GENOMIC DNA]</scope>
    <source>
        <strain evidence="4 5">GH-19</strain>
    </source>
</reference>
<dbReference type="GO" id="GO:0004535">
    <property type="term" value="F:poly(A)-specific ribonuclease activity"/>
    <property type="evidence" value="ECO:0007669"/>
    <property type="project" value="UniProtKB-EC"/>
</dbReference>
<gene>
    <name evidence="4" type="primary">CCR4_3</name>
    <name evidence="3" type="synonym">CCR4_5</name>
    <name evidence="4" type="ORF">VKT23_013646</name>
    <name evidence="3" type="ORF">VKT23_016836</name>
</gene>